<dbReference type="Proteomes" id="UP000230886">
    <property type="component" value="Unassembled WGS sequence"/>
</dbReference>
<protein>
    <recommendedName>
        <fullName evidence="1">DUF3846 domain-containing protein</fullName>
    </recommendedName>
</protein>
<dbReference type="EMBL" id="NOVD01000036">
    <property type="protein sequence ID" value="PCK24140.1"/>
    <property type="molecule type" value="Genomic_DNA"/>
</dbReference>
<evidence type="ECO:0000313" key="2">
    <source>
        <dbReference type="EMBL" id="PCK24140.1"/>
    </source>
</evidence>
<accession>A0A2A5J3I4</accession>
<dbReference type="InterPro" id="IPR024559">
    <property type="entry name" value="DUF3846"/>
</dbReference>
<gene>
    <name evidence="2" type="ORF">CHR55_27245</name>
</gene>
<evidence type="ECO:0000313" key="3">
    <source>
        <dbReference type="Proteomes" id="UP000230886"/>
    </source>
</evidence>
<proteinExistence type="predicted"/>
<comment type="caution">
    <text evidence="2">The sequence shown here is derived from an EMBL/GenBank/DDBJ whole genome shotgun (WGS) entry which is preliminary data.</text>
</comment>
<organism evidence="2 3">
    <name type="scientific">Rhodococcus qingshengii</name>
    <dbReference type="NCBI Taxonomy" id="334542"/>
    <lineage>
        <taxon>Bacteria</taxon>
        <taxon>Bacillati</taxon>
        <taxon>Actinomycetota</taxon>
        <taxon>Actinomycetes</taxon>
        <taxon>Mycobacteriales</taxon>
        <taxon>Nocardiaceae</taxon>
        <taxon>Rhodococcus</taxon>
        <taxon>Rhodococcus erythropolis group</taxon>
    </lineage>
</organism>
<reference evidence="2 3" key="1">
    <citation type="submission" date="2017-07" db="EMBL/GenBank/DDBJ databases">
        <title>Draft sequence of Rhodococcus enclensis 23b-28.</title>
        <authorList>
            <person name="Besaury L."/>
            <person name="Sancelme M."/>
            <person name="Amato P."/>
            <person name="Lallement A."/>
            <person name="Delort A.-M."/>
        </authorList>
    </citation>
    <scope>NUCLEOTIDE SEQUENCE [LARGE SCALE GENOMIC DNA]</scope>
    <source>
        <strain evidence="2 3">23b-28</strain>
    </source>
</reference>
<dbReference type="Pfam" id="PF12957">
    <property type="entry name" value="DUF3846"/>
    <property type="match status" value="1"/>
</dbReference>
<dbReference type="AlphaFoldDB" id="A0A2A5J3I4"/>
<feature type="domain" description="DUF3846" evidence="1">
    <location>
        <begin position="49"/>
        <end position="133"/>
    </location>
</feature>
<sequence>MVPHPKVPPRKLISATSRTDQEITVDVIKIDTQFNLSRVDLTAGGRSVGDGLRAEIDCRAFDVVGLAGDENTSLDMWVDDEGMYTSTPNVCASAIVHELRADAQAYYFGTALFATSNDEGETIDLSPEHVVKVLGSLADIVGVPLVNRPQWIATKAEALGFTVPATASASV</sequence>
<name>A0A2A5J3I4_RHOSG</name>
<evidence type="ECO:0000259" key="1">
    <source>
        <dbReference type="Pfam" id="PF12957"/>
    </source>
</evidence>